<dbReference type="PANTHER" id="PTHR44215">
    <property type="entry name" value="WD REPEAT-CONTAINING PROTEIN 75"/>
    <property type="match status" value="1"/>
</dbReference>
<keyword evidence="7" id="KW-0539">Nucleus</keyword>
<dbReference type="GO" id="GO:0045943">
    <property type="term" value="P:positive regulation of transcription by RNA polymerase I"/>
    <property type="evidence" value="ECO:0007669"/>
    <property type="project" value="InterPro"/>
</dbReference>
<keyword evidence="5" id="KW-0677">Repeat</keyword>
<evidence type="ECO:0000313" key="11">
    <source>
        <dbReference type="Proteomes" id="UP000799779"/>
    </source>
</evidence>
<dbReference type="SUPFAM" id="SSF50978">
    <property type="entry name" value="WD40 repeat-like"/>
    <property type="match status" value="2"/>
</dbReference>
<dbReference type="CDD" id="cd23952">
    <property type="entry name" value="Utp17_CTD"/>
    <property type="match status" value="1"/>
</dbReference>
<evidence type="ECO:0000313" key="10">
    <source>
        <dbReference type="EMBL" id="KAF2007104.1"/>
    </source>
</evidence>
<keyword evidence="4 8" id="KW-0853">WD repeat</keyword>
<dbReference type="OrthoDB" id="4096at2759"/>
<dbReference type="Gene3D" id="2.130.10.10">
    <property type="entry name" value="YVTN repeat-like/Quinoprotein amine dehydrogenase"/>
    <property type="match status" value="3"/>
</dbReference>
<dbReference type="GO" id="GO:0006364">
    <property type="term" value="P:rRNA processing"/>
    <property type="evidence" value="ECO:0007669"/>
    <property type="project" value="UniProtKB-KW"/>
</dbReference>
<feature type="compositionally biased region" description="Basic residues" evidence="9">
    <location>
        <begin position="144"/>
        <end position="154"/>
    </location>
</feature>
<dbReference type="Proteomes" id="UP000799779">
    <property type="component" value="Unassembled WGS sequence"/>
</dbReference>
<dbReference type="SMART" id="SM00320">
    <property type="entry name" value="WD40"/>
    <property type="match status" value="4"/>
</dbReference>
<evidence type="ECO:0000256" key="6">
    <source>
        <dbReference type="ARBA" id="ARBA00023163"/>
    </source>
</evidence>
<dbReference type="InterPro" id="IPR053826">
    <property type="entry name" value="WDR75"/>
</dbReference>
<feature type="region of interest" description="Disordered" evidence="9">
    <location>
        <begin position="1"/>
        <end position="160"/>
    </location>
</feature>
<name>A0A6A5X0X4_9PLEO</name>
<keyword evidence="2" id="KW-0690">Ribosome biogenesis</keyword>
<organism evidence="10 11">
    <name type="scientific">Amniculicola lignicola CBS 123094</name>
    <dbReference type="NCBI Taxonomy" id="1392246"/>
    <lineage>
        <taxon>Eukaryota</taxon>
        <taxon>Fungi</taxon>
        <taxon>Dikarya</taxon>
        <taxon>Ascomycota</taxon>
        <taxon>Pezizomycotina</taxon>
        <taxon>Dothideomycetes</taxon>
        <taxon>Pleosporomycetidae</taxon>
        <taxon>Pleosporales</taxon>
        <taxon>Amniculicolaceae</taxon>
        <taxon>Amniculicola</taxon>
    </lineage>
</organism>
<protein>
    <submittedName>
        <fullName evidence="10">WD40 repeat-like protein</fullName>
    </submittedName>
</protein>
<reference evidence="10" key="1">
    <citation type="journal article" date="2020" name="Stud. Mycol.">
        <title>101 Dothideomycetes genomes: a test case for predicting lifestyles and emergence of pathogens.</title>
        <authorList>
            <person name="Haridas S."/>
            <person name="Albert R."/>
            <person name="Binder M."/>
            <person name="Bloem J."/>
            <person name="Labutti K."/>
            <person name="Salamov A."/>
            <person name="Andreopoulos B."/>
            <person name="Baker S."/>
            <person name="Barry K."/>
            <person name="Bills G."/>
            <person name="Bluhm B."/>
            <person name="Cannon C."/>
            <person name="Castanera R."/>
            <person name="Culley D."/>
            <person name="Daum C."/>
            <person name="Ezra D."/>
            <person name="Gonzalez J."/>
            <person name="Henrissat B."/>
            <person name="Kuo A."/>
            <person name="Liang C."/>
            <person name="Lipzen A."/>
            <person name="Lutzoni F."/>
            <person name="Magnuson J."/>
            <person name="Mondo S."/>
            <person name="Nolan M."/>
            <person name="Ohm R."/>
            <person name="Pangilinan J."/>
            <person name="Park H.-J."/>
            <person name="Ramirez L."/>
            <person name="Alfaro M."/>
            <person name="Sun H."/>
            <person name="Tritt A."/>
            <person name="Yoshinaga Y."/>
            <person name="Zwiers L.-H."/>
            <person name="Turgeon B."/>
            <person name="Goodwin S."/>
            <person name="Spatafora J."/>
            <person name="Crous P."/>
            <person name="Grigoriev I."/>
        </authorList>
    </citation>
    <scope>NUCLEOTIDE SEQUENCE</scope>
    <source>
        <strain evidence="10">CBS 123094</strain>
    </source>
</reference>
<dbReference type="PANTHER" id="PTHR44215:SF1">
    <property type="entry name" value="WD REPEAT-CONTAINING PROTEIN 75"/>
    <property type="match status" value="1"/>
</dbReference>
<evidence type="ECO:0000256" key="3">
    <source>
        <dbReference type="ARBA" id="ARBA00022552"/>
    </source>
</evidence>
<dbReference type="AlphaFoldDB" id="A0A6A5X0X4"/>
<keyword evidence="11" id="KW-1185">Reference proteome</keyword>
<proteinExistence type="predicted"/>
<comment type="subcellular location">
    <subcellularLocation>
        <location evidence="1">Nucleus</location>
        <location evidence="1">Nucleolus</location>
    </subcellularLocation>
</comment>
<evidence type="ECO:0000256" key="5">
    <source>
        <dbReference type="ARBA" id="ARBA00022737"/>
    </source>
</evidence>
<evidence type="ECO:0000256" key="2">
    <source>
        <dbReference type="ARBA" id="ARBA00022517"/>
    </source>
</evidence>
<dbReference type="Pfam" id="PF23869">
    <property type="entry name" value="Beta-prop_WDR75_1st"/>
    <property type="match status" value="1"/>
</dbReference>
<evidence type="ECO:0000256" key="8">
    <source>
        <dbReference type="PROSITE-ProRule" id="PRU00221"/>
    </source>
</evidence>
<evidence type="ECO:0000256" key="7">
    <source>
        <dbReference type="ARBA" id="ARBA00023242"/>
    </source>
</evidence>
<feature type="compositionally biased region" description="Polar residues" evidence="9">
    <location>
        <begin position="123"/>
        <end position="136"/>
    </location>
</feature>
<dbReference type="InterPro" id="IPR001680">
    <property type="entry name" value="WD40_rpt"/>
</dbReference>
<dbReference type="GO" id="GO:0032040">
    <property type="term" value="C:small-subunit processome"/>
    <property type="evidence" value="ECO:0007669"/>
    <property type="project" value="InterPro"/>
</dbReference>
<dbReference type="PROSITE" id="PS50294">
    <property type="entry name" value="WD_REPEATS_REGION"/>
    <property type="match status" value="1"/>
</dbReference>
<dbReference type="InterPro" id="IPR036322">
    <property type="entry name" value="WD40_repeat_dom_sf"/>
</dbReference>
<dbReference type="GO" id="GO:2000234">
    <property type="term" value="P:positive regulation of rRNA processing"/>
    <property type="evidence" value="ECO:0007669"/>
    <property type="project" value="TreeGrafter"/>
</dbReference>
<dbReference type="PROSITE" id="PS50082">
    <property type="entry name" value="WD_REPEATS_2"/>
    <property type="match status" value="1"/>
</dbReference>
<evidence type="ECO:0000256" key="4">
    <source>
        <dbReference type="ARBA" id="ARBA00022574"/>
    </source>
</evidence>
<evidence type="ECO:0000256" key="9">
    <source>
        <dbReference type="SAM" id="MobiDB-lite"/>
    </source>
</evidence>
<gene>
    <name evidence="10" type="ORF">P154DRAFT_455071</name>
</gene>
<sequence length="1046" mass="115155">MPGPQVTPKLKRKHEGEDAQRKKVRMQGKSNAGPATNGAGVKQSSPKPDQTGAKKSKSAQKEKDLSAPPIAAETEDLSPEASDTAEQSGKPKTSSKRSRSRKEKEPKAEEGASQKEIVAKVESCSTDTPADNQTAATGEVQAVSKKHKKKKQKSRNTASWSVSAPSGGWFLPQDAVFTPNEKFLITANAKALLIYSTETSLLASTLPAGSGIISAYALSATNPDHVYISSNAGFIILWDWQKAQKVGRWDIGSNVRQMVSVRQPDPTSNQDLVFCYEAGDRHIINVHALRTKAHDSETELKQILKSKTTILNLQVLLQGKIVIVTCANSVLIGKRAKLHKTALQDFEYVWREFKTPKRVTACDAYVRVSETISKSKDPLLNPRDDLDLAIGSEDGVIYLFEDIVPAFEKAEKSHKDGKKTNVELDALRPKRLHWHREAVATLKWSKDGNYLISGGNETVLVIWQLSTGKQQHLPHLTAAIESVVVSPSGSSYVVSLANNSILVLSTTELAAKTNIVGIQSRRIDLEQLPHKNSNDFPVHVYSQIPMVVDPKTGTQVIFSTPSSQPKHQAGAKPLPEPYMQTFDFAAQRPISRQALTRNLATDSNIAPDGGKILEPNVTLLQISGDGQWLASVDEWIPQREDMSYLEEGIPEFNEEERTFRREVYLKIWRWSEKDSQWMLETRIDAPHFLEDAGANARVLDLVSDPVRPGFATVGEDRMVRIWRPTTRTRDGVVVRGVKGGARRDLVSWSLDQAVEFSRRVSSTSSTISLSSRLSFSKDASVLAVGVTWHAKDDTDVVHLIDTTTGTVRRTISELHTTGLSSLAMLGRHLIIVGERIIVWDIVADELVYSVAVGFVGVDGDRRFGLTRLAVNDDNGTFAVSSPRFEEPPKDQWFKKVSSRVSIFEPQHPQPIWTSNVPAMILSLAATKVGRGYVSLDSSSSIRVITPQATAFQLPTPPREITPTRLRVLEGDEKDVEKIGGSIATLFGDEDLIDVGENDKPVVRAEQLQEIFEVAPSHALPPVKDLFNAVVDLYARKPRDGAVGALV</sequence>
<feature type="repeat" description="WD" evidence="8">
    <location>
        <begin position="432"/>
        <end position="473"/>
    </location>
</feature>
<keyword evidence="3" id="KW-0698">rRNA processing</keyword>
<keyword evidence="6" id="KW-0804">Transcription</keyword>
<dbReference type="EMBL" id="ML977558">
    <property type="protein sequence ID" value="KAF2007104.1"/>
    <property type="molecule type" value="Genomic_DNA"/>
</dbReference>
<dbReference type="InterPro" id="IPR015943">
    <property type="entry name" value="WD40/YVTN_repeat-like_dom_sf"/>
</dbReference>
<accession>A0A6A5X0X4</accession>
<evidence type="ECO:0000256" key="1">
    <source>
        <dbReference type="ARBA" id="ARBA00004604"/>
    </source>
</evidence>
<dbReference type="GO" id="GO:0003723">
    <property type="term" value="F:RNA binding"/>
    <property type="evidence" value="ECO:0007669"/>
    <property type="project" value="InterPro"/>
</dbReference>
<feature type="compositionally biased region" description="Basic and acidic residues" evidence="9">
    <location>
        <begin position="102"/>
        <end position="119"/>
    </location>
</feature>